<protein>
    <submittedName>
        <fullName evidence="2">Helix-turn-helix transcriptional regulator</fullName>
    </submittedName>
</protein>
<name>A0ABS3NBJ1_9BACI</name>
<dbReference type="Proteomes" id="UP000663981">
    <property type="component" value="Unassembled WGS sequence"/>
</dbReference>
<dbReference type="PROSITE" id="PS50943">
    <property type="entry name" value="HTH_CROC1"/>
    <property type="match status" value="1"/>
</dbReference>
<reference evidence="2 3" key="1">
    <citation type="submission" date="2021-03" db="EMBL/GenBank/DDBJ databases">
        <title>Whole genome sequence of Metabacillus bambusae BG109.</title>
        <authorList>
            <person name="Jeong J.W."/>
        </authorList>
    </citation>
    <scope>NUCLEOTIDE SEQUENCE [LARGE SCALE GENOMIC DNA]</scope>
    <source>
        <strain evidence="2 3">BG109</strain>
    </source>
</reference>
<gene>
    <name evidence="2" type="ORF">I7822_29030</name>
</gene>
<sequence length="67" mass="7762">MLVPQIRIILAEKGFRQKQIAEKMGVTPQQFSKWVNGVGAYPQADILWKLAKLLNVKVDDLYKFEEE</sequence>
<accession>A0ABS3NBJ1</accession>
<comment type="caution">
    <text evidence="2">The sequence shown here is derived from an EMBL/GenBank/DDBJ whole genome shotgun (WGS) entry which is preliminary data.</text>
</comment>
<feature type="domain" description="HTH cro/C1-type" evidence="1">
    <location>
        <begin position="6"/>
        <end position="61"/>
    </location>
</feature>
<dbReference type="InterPro" id="IPR001387">
    <property type="entry name" value="Cro/C1-type_HTH"/>
</dbReference>
<dbReference type="EMBL" id="JAGDEL010000046">
    <property type="protein sequence ID" value="MBO1515657.1"/>
    <property type="molecule type" value="Genomic_DNA"/>
</dbReference>
<dbReference type="InterPro" id="IPR010982">
    <property type="entry name" value="Lambda_DNA-bd_dom_sf"/>
</dbReference>
<dbReference type="RefSeq" id="WP_207982511.1">
    <property type="nucleotide sequence ID" value="NZ_JAGDEL010000046.1"/>
</dbReference>
<dbReference type="SUPFAM" id="SSF47413">
    <property type="entry name" value="lambda repressor-like DNA-binding domains"/>
    <property type="match status" value="1"/>
</dbReference>
<evidence type="ECO:0000313" key="3">
    <source>
        <dbReference type="Proteomes" id="UP000663981"/>
    </source>
</evidence>
<dbReference type="SMART" id="SM00530">
    <property type="entry name" value="HTH_XRE"/>
    <property type="match status" value="1"/>
</dbReference>
<dbReference type="CDD" id="cd00093">
    <property type="entry name" value="HTH_XRE"/>
    <property type="match status" value="1"/>
</dbReference>
<organism evidence="2 3">
    <name type="scientific">Metabacillus bambusae</name>
    <dbReference type="NCBI Taxonomy" id="2795218"/>
    <lineage>
        <taxon>Bacteria</taxon>
        <taxon>Bacillati</taxon>
        <taxon>Bacillota</taxon>
        <taxon>Bacilli</taxon>
        <taxon>Bacillales</taxon>
        <taxon>Bacillaceae</taxon>
        <taxon>Metabacillus</taxon>
    </lineage>
</organism>
<keyword evidence="3" id="KW-1185">Reference proteome</keyword>
<evidence type="ECO:0000313" key="2">
    <source>
        <dbReference type="EMBL" id="MBO1515657.1"/>
    </source>
</evidence>
<evidence type="ECO:0000259" key="1">
    <source>
        <dbReference type="PROSITE" id="PS50943"/>
    </source>
</evidence>
<dbReference type="Pfam" id="PF01381">
    <property type="entry name" value="HTH_3"/>
    <property type="match status" value="1"/>
</dbReference>
<proteinExistence type="predicted"/>
<dbReference type="Gene3D" id="1.10.260.40">
    <property type="entry name" value="lambda repressor-like DNA-binding domains"/>
    <property type="match status" value="1"/>
</dbReference>